<dbReference type="SFLD" id="SFLDS00003">
    <property type="entry name" value="Haloacid_Dehalogenase"/>
    <property type="match status" value="1"/>
</dbReference>
<evidence type="ECO:0000313" key="4">
    <source>
        <dbReference type="Proteomes" id="UP000199280"/>
    </source>
</evidence>
<reference evidence="2 4" key="2">
    <citation type="submission" date="2016-10" db="EMBL/GenBank/DDBJ databases">
        <authorList>
            <person name="Varghese N."/>
            <person name="Submissions S."/>
        </authorList>
    </citation>
    <scope>NUCLEOTIDE SEQUENCE [LARGE SCALE GENOMIC DNA]</scope>
    <source>
        <strain evidence="2 4">DSM 22150</strain>
    </source>
</reference>
<dbReference type="Gene3D" id="3.40.50.1000">
    <property type="entry name" value="HAD superfamily/HAD-like"/>
    <property type="match status" value="1"/>
</dbReference>
<dbReference type="InterPro" id="IPR023214">
    <property type="entry name" value="HAD_sf"/>
</dbReference>
<dbReference type="InterPro" id="IPR050155">
    <property type="entry name" value="HAD-like_hydrolase_sf"/>
</dbReference>
<dbReference type="EMBL" id="FJNB01000002">
    <property type="protein sequence ID" value="CZQ84219.1"/>
    <property type="molecule type" value="Genomic_DNA"/>
</dbReference>
<dbReference type="GO" id="GO:0008967">
    <property type="term" value="F:phosphoglycolate phosphatase activity"/>
    <property type="evidence" value="ECO:0007669"/>
    <property type="project" value="TreeGrafter"/>
</dbReference>
<dbReference type="PANTHER" id="PTHR43434:SF26">
    <property type="entry name" value="PYROPHOSPHATASE PPAX"/>
    <property type="match status" value="1"/>
</dbReference>
<dbReference type="STRING" id="640938.TR210_335"/>
<organism evidence="1 3">
    <name type="scientific">Trichococcus ilyis</name>
    <dbReference type="NCBI Taxonomy" id="640938"/>
    <lineage>
        <taxon>Bacteria</taxon>
        <taxon>Bacillati</taxon>
        <taxon>Bacillota</taxon>
        <taxon>Bacilli</taxon>
        <taxon>Lactobacillales</taxon>
        <taxon>Carnobacteriaceae</taxon>
        <taxon>Trichococcus</taxon>
    </lineage>
</organism>
<accession>A0A143YDF1</accession>
<dbReference type="NCBIfam" id="TIGR01509">
    <property type="entry name" value="HAD-SF-IA-v3"/>
    <property type="match status" value="1"/>
</dbReference>
<reference evidence="1 3" key="1">
    <citation type="submission" date="2016-02" db="EMBL/GenBank/DDBJ databases">
        <authorList>
            <person name="Wen L."/>
            <person name="He K."/>
            <person name="Yang H."/>
        </authorList>
    </citation>
    <scope>NUCLEOTIDE SEQUENCE [LARGE SCALE GENOMIC DNA]</scope>
    <source>
        <strain evidence="1">Trichococcus_R210</strain>
    </source>
</reference>
<keyword evidence="4" id="KW-1185">Reference proteome</keyword>
<dbReference type="SFLD" id="SFLDG01135">
    <property type="entry name" value="C1.5.6:_HAD__Beta-PGM__Phospha"/>
    <property type="match status" value="1"/>
</dbReference>
<dbReference type="EMBL" id="FNYT01000011">
    <property type="protein sequence ID" value="SEJ31192.1"/>
    <property type="molecule type" value="Genomic_DNA"/>
</dbReference>
<dbReference type="NCBIfam" id="TIGR01549">
    <property type="entry name" value="HAD-SF-IA-v1"/>
    <property type="match status" value="1"/>
</dbReference>
<dbReference type="RefSeq" id="WP_068620918.1">
    <property type="nucleotide sequence ID" value="NZ_FJNB01000002.1"/>
</dbReference>
<dbReference type="SFLD" id="SFLDG01129">
    <property type="entry name" value="C1.5:_HAD__Beta-PGM__Phosphata"/>
    <property type="match status" value="1"/>
</dbReference>
<dbReference type="PANTHER" id="PTHR43434">
    <property type="entry name" value="PHOSPHOGLYCOLATE PHOSPHATASE"/>
    <property type="match status" value="1"/>
</dbReference>
<dbReference type="Pfam" id="PF13419">
    <property type="entry name" value="HAD_2"/>
    <property type="match status" value="1"/>
</dbReference>
<dbReference type="InterPro" id="IPR036412">
    <property type="entry name" value="HAD-like_sf"/>
</dbReference>
<sequence>MTFKTVLLDFDGTLADTNRLISESHFVVMEENFPGRFKKEEMAQFNGPSLEEIYGNLDQSRQQELGARYREVMLAKHDDMIGIFPGIKEMLENLKQEGLRLGVVSTKRSDVLKRGVSILGITEYFDTIIGSDGFSHPKPDPESLFLAMERLDAERETSVMVGDNHHDIVAGNNAGVTSVFVGWSEKTTSFIQPYRPTKIVKDPQELEEYILSGMRA</sequence>
<dbReference type="Proteomes" id="UP000199280">
    <property type="component" value="Unassembled WGS sequence"/>
</dbReference>
<dbReference type="GO" id="GO:0006281">
    <property type="term" value="P:DNA repair"/>
    <property type="evidence" value="ECO:0007669"/>
    <property type="project" value="TreeGrafter"/>
</dbReference>
<proteinExistence type="predicted"/>
<dbReference type="PRINTS" id="PR00413">
    <property type="entry name" value="HADHALOGNASE"/>
</dbReference>
<dbReference type="InterPro" id="IPR006439">
    <property type="entry name" value="HAD-SF_hydro_IA"/>
</dbReference>
<evidence type="ECO:0000313" key="2">
    <source>
        <dbReference type="EMBL" id="SEJ31192.1"/>
    </source>
</evidence>
<dbReference type="GO" id="GO:0005829">
    <property type="term" value="C:cytosol"/>
    <property type="evidence" value="ECO:0007669"/>
    <property type="project" value="TreeGrafter"/>
</dbReference>
<dbReference type="Proteomes" id="UP000076878">
    <property type="component" value="Unassembled WGS sequence"/>
</dbReference>
<dbReference type="FunFam" id="3.40.50.1000:FF:000022">
    <property type="entry name" value="Phosphoglycolate phosphatase"/>
    <property type="match status" value="1"/>
</dbReference>
<name>A0A143YDF1_9LACT</name>
<dbReference type="Gene3D" id="1.10.150.240">
    <property type="entry name" value="Putative phosphatase, domain 2"/>
    <property type="match status" value="1"/>
</dbReference>
<gene>
    <name evidence="2" type="ORF">SAMN05216375_11119</name>
    <name evidence="1" type="ORF">TR210_335</name>
</gene>
<dbReference type="InterPro" id="IPR041492">
    <property type="entry name" value="HAD_2"/>
</dbReference>
<protein>
    <submittedName>
        <fullName evidence="2">Pyrophosphatase PpaX</fullName>
    </submittedName>
</protein>
<dbReference type="InterPro" id="IPR023198">
    <property type="entry name" value="PGP-like_dom2"/>
</dbReference>
<dbReference type="AlphaFoldDB" id="A0A143YDF1"/>
<evidence type="ECO:0000313" key="3">
    <source>
        <dbReference type="Proteomes" id="UP000076878"/>
    </source>
</evidence>
<evidence type="ECO:0000313" key="1">
    <source>
        <dbReference type="EMBL" id="CZQ84219.1"/>
    </source>
</evidence>
<dbReference type="SUPFAM" id="SSF56784">
    <property type="entry name" value="HAD-like"/>
    <property type="match status" value="1"/>
</dbReference>
<dbReference type="OrthoDB" id="9807630at2"/>